<comment type="similarity">
    <text evidence="2 4">Belongs to the pseudouridine synthase RluA family.</text>
</comment>
<feature type="active site" evidence="3">
    <location>
        <position position="134"/>
    </location>
</feature>
<comment type="catalytic activity">
    <reaction evidence="1 4">
        <text>a uridine in RNA = a pseudouridine in RNA</text>
        <dbReference type="Rhea" id="RHEA:48348"/>
        <dbReference type="Rhea" id="RHEA-COMP:12068"/>
        <dbReference type="Rhea" id="RHEA-COMP:12069"/>
        <dbReference type="ChEBI" id="CHEBI:65314"/>
        <dbReference type="ChEBI" id="CHEBI:65315"/>
    </reaction>
</comment>
<evidence type="ECO:0000259" key="5">
    <source>
        <dbReference type="Pfam" id="PF00849"/>
    </source>
</evidence>
<protein>
    <recommendedName>
        <fullName evidence="4">Pseudouridine synthase</fullName>
        <ecNumber evidence="4">5.4.99.-</ecNumber>
    </recommendedName>
</protein>
<dbReference type="GO" id="GO:0000455">
    <property type="term" value="P:enzyme-directed rRNA pseudouridine synthesis"/>
    <property type="evidence" value="ECO:0007669"/>
    <property type="project" value="TreeGrafter"/>
</dbReference>
<dbReference type="PANTHER" id="PTHR21600">
    <property type="entry name" value="MITOCHONDRIAL RNA PSEUDOURIDINE SYNTHASE"/>
    <property type="match status" value="1"/>
</dbReference>
<dbReference type="CDD" id="cd02869">
    <property type="entry name" value="PseudoU_synth_RluA_like"/>
    <property type="match status" value="1"/>
</dbReference>
<dbReference type="AlphaFoldDB" id="A0A829R7B5"/>
<dbReference type="InterPro" id="IPR006224">
    <property type="entry name" value="PsdUridine_synth_RluA-like_CS"/>
</dbReference>
<evidence type="ECO:0000256" key="4">
    <source>
        <dbReference type="RuleBase" id="RU362028"/>
    </source>
</evidence>
<evidence type="ECO:0000256" key="3">
    <source>
        <dbReference type="PIRSR" id="PIRSR606225-1"/>
    </source>
</evidence>
<dbReference type="GO" id="GO:0140098">
    <property type="term" value="F:catalytic activity, acting on RNA"/>
    <property type="evidence" value="ECO:0007669"/>
    <property type="project" value="UniProtKB-ARBA"/>
</dbReference>
<keyword evidence="4" id="KW-0413">Isomerase</keyword>
<feature type="domain" description="Pseudouridine synthase RsuA/RluA-like" evidence="5">
    <location>
        <begin position="88"/>
        <end position="240"/>
    </location>
</feature>
<dbReference type="NCBIfam" id="TIGR00005">
    <property type="entry name" value="rluA_subfam"/>
    <property type="match status" value="1"/>
</dbReference>
<dbReference type="SUPFAM" id="SSF55120">
    <property type="entry name" value="Pseudouridine synthase"/>
    <property type="match status" value="1"/>
</dbReference>
<evidence type="ECO:0000313" key="6">
    <source>
        <dbReference type="EMBL" id="EUJ28895.1"/>
    </source>
</evidence>
<name>A0A829R7B5_LISGR</name>
<comment type="caution">
    <text evidence="6">The sequence shown here is derived from an EMBL/GenBank/DDBJ whole genome shotgun (WGS) entry which is preliminary data.</text>
</comment>
<gene>
    <name evidence="6" type="ORF">LMUR_04590</name>
</gene>
<accession>A0A829R7B5</accession>
<reference evidence="6 7" key="1">
    <citation type="submission" date="2012-12" db="EMBL/GenBank/DDBJ databases">
        <title>Novel taxa of Listeriaceae from agricultural environments in the United States.</title>
        <authorList>
            <person name="den Bakker H.C."/>
            <person name="Allred A."/>
            <person name="Warchocki S."/>
            <person name="Wright E.M."/>
            <person name="Burrell A."/>
            <person name="Nightingale K.K."/>
            <person name="Kephart D."/>
            <person name="Wiedmann M."/>
        </authorList>
    </citation>
    <scope>NUCLEOTIDE SEQUENCE [LARGE SCALE GENOMIC DNA]</scope>
    <source>
        <strain evidence="6 7">FSL F6-1183</strain>
    </source>
</reference>
<dbReference type="RefSeq" id="WP_052009108.1">
    <property type="nucleotide sequence ID" value="NZ_AODG01000006.1"/>
</dbReference>
<evidence type="ECO:0000256" key="2">
    <source>
        <dbReference type="ARBA" id="ARBA00010876"/>
    </source>
</evidence>
<dbReference type="InterPro" id="IPR006225">
    <property type="entry name" value="PsdUridine_synth_RluC/D"/>
</dbReference>
<evidence type="ECO:0000256" key="1">
    <source>
        <dbReference type="ARBA" id="ARBA00000073"/>
    </source>
</evidence>
<dbReference type="PANTHER" id="PTHR21600:SF87">
    <property type="entry name" value="RNA PSEUDOURIDYLATE SYNTHASE DOMAIN-CONTAINING PROTEIN 1"/>
    <property type="match status" value="1"/>
</dbReference>
<dbReference type="PROSITE" id="PS01129">
    <property type="entry name" value="PSI_RLU"/>
    <property type="match status" value="1"/>
</dbReference>
<proteinExistence type="inferred from homology"/>
<dbReference type="GO" id="GO:0009982">
    <property type="term" value="F:pseudouridine synthase activity"/>
    <property type="evidence" value="ECO:0007669"/>
    <property type="project" value="InterPro"/>
</dbReference>
<comment type="function">
    <text evidence="4">Responsible for synthesis of pseudouridine from uracil.</text>
</comment>
<dbReference type="EMBL" id="AODG01000006">
    <property type="protein sequence ID" value="EUJ28895.1"/>
    <property type="molecule type" value="Genomic_DNA"/>
</dbReference>
<dbReference type="InterPro" id="IPR050188">
    <property type="entry name" value="RluA_PseudoU_synthase"/>
</dbReference>
<organism evidence="6 7">
    <name type="scientific">Listeria grayi FSL F6-1183</name>
    <dbReference type="NCBI Taxonomy" id="1265827"/>
    <lineage>
        <taxon>Bacteria</taxon>
        <taxon>Bacillati</taxon>
        <taxon>Bacillota</taxon>
        <taxon>Bacilli</taxon>
        <taxon>Bacillales</taxon>
        <taxon>Listeriaceae</taxon>
        <taxon>Listeria</taxon>
    </lineage>
</organism>
<dbReference type="GO" id="GO:0003723">
    <property type="term" value="F:RNA binding"/>
    <property type="evidence" value="ECO:0007669"/>
    <property type="project" value="InterPro"/>
</dbReference>
<dbReference type="Gene3D" id="3.30.2350.10">
    <property type="entry name" value="Pseudouridine synthase"/>
    <property type="match status" value="1"/>
</dbReference>
<dbReference type="InterPro" id="IPR020103">
    <property type="entry name" value="PsdUridine_synth_cat_dom_sf"/>
</dbReference>
<dbReference type="EC" id="5.4.99.-" evidence="4"/>
<dbReference type="Proteomes" id="UP000019251">
    <property type="component" value="Unassembled WGS sequence"/>
</dbReference>
<dbReference type="InterPro" id="IPR006145">
    <property type="entry name" value="PsdUridine_synth_RsuA/RluA"/>
</dbReference>
<evidence type="ECO:0000313" key="7">
    <source>
        <dbReference type="Proteomes" id="UP000019251"/>
    </source>
</evidence>
<dbReference type="Pfam" id="PF00849">
    <property type="entry name" value="PseudoU_synth_2"/>
    <property type="match status" value="1"/>
</dbReference>
<sequence>MMNLKIPILSAWDNINAETLLRDHFHLGKKARHTLRMSHDVQLNNEQLTDWRRPLHAGDLLVLPLLEKAVITSADRPIDIVYEDDFILIANKPANLKTHPNDSSEIDSCQQRVQAYLNATGQSGASAFPVHRLDEATSGLLLFAKNAIALAAFSYQLEQRTIHRHYLAITDNIWKGPANFTIRKPIGSDRHHPNKRRVSPGGQTAVTHVAILARHQAQNNTLLECRLDTGRTHQIRVHLSDAGFPIIGDSLYGGSNRAARLLLHAKQLETYHPFLDKTLKWEQSPDDSFQLKKKRNLIKRLRFFIAFFCVK</sequence>